<feature type="domain" description="Glycoside hydrolase 123 N-terminal" evidence="3">
    <location>
        <begin position="63"/>
        <end position="201"/>
    </location>
</feature>
<feature type="chain" id="PRO_5003303732" description="Glycoside hydrolase 123 C-terminal domain-containing protein" evidence="1">
    <location>
        <begin position="28"/>
        <end position="599"/>
    </location>
</feature>
<organism evidence="4 5">
    <name type="scientific">Bacteroides coprosuis DSM 18011</name>
    <dbReference type="NCBI Taxonomy" id="679937"/>
    <lineage>
        <taxon>Bacteria</taxon>
        <taxon>Pseudomonadati</taxon>
        <taxon>Bacteroidota</taxon>
        <taxon>Bacteroidia</taxon>
        <taxon>Bacteroidales</taxon>
        <taxon>Bacteroidaceae</taxon>
        <taxon>Bacteroides</taxon>
    </lineage>
</organism>
<dbReference type="Pfam" id="PF22680">
    <property type="entry name" value="Glyco_hydro_123_N_2"/>
    <property type="match status" value="1"/>
</dbReference>
<dbReference type="OrthoDB" id="197680at2"/>
<dbReference type="InterPro" id="IPR025150">
    <property type="entry name" value="GH123_cat"/>
</dbReference>
<dbReference type="AlphaFoldDB" id="F3ZPC2"/>
<dbReference type="eggNOG" id="COG3934">
    <property type="taxonomic scope" value="Bacteria"/>
</dbReference>
<dbReference type="InterPro" id="IPR053850">
    <property type="entry name" value="Glyco_hydro_123_N_2"/>
</dbReference>
<accession>F3ZPC2</accession>
<evidence type="ECO:0000313" key="4">
    <source>
        <dbReference type="EMBL" id="EGJ71579.1"/>
    </source>
</evidence>
<dbReference type="Proteomes" id="UP000018439">
    <property type="component" value="Chromosome"/>
</dbReference>
<dbReference type="Pfam" id="PF13320">
    <property type="entry name" value="GH123_cat"/>
    <property type="match status" value="1"/>
</dbReference>
<keyword evidence="1" id="KW-0732">Signal</keyword>
<evidence type="ECO:0000259" key="2">
    <source>
        <dbReference type="Pfam" id="PF13320"/>
    </source>
</evidence>
<protein>
    <recommendedName>
        <fullName evidence="6">Glycoside hydrolase 123 C-terminal domain-containing protein</fullName>
    </recommendedName>
</protein>
<evidence type="ECO:0000256" key="1">
    <source>
        <dbReference type="SAM" id="SignalP"/>
    </source>
</evidence>
<feature type="domain" description="Glycoside hydrolase 123 catalytic" evidence="2">
    <location>
        <begin position="234"/>
        <end position="545"/>
    </location>
</feature>
<dbReference type="HOGENOM" id="CLU_018718_1_0_10"/>
<name>F3ZPC2_9BACE</name>
<dbReference type="PROSITE" id="PS51257">
    <property type="entry name" value="PROKAR_LIPOPROTEIN"/>
    <property type="match status" value="1"/>
</dbReference>
<evidence type="ECO:0000259" key="3">
    <source>
        <dbReference type="Pfam" id="PF22680"/>
    </source>
</evidence>
<dbReference type="STRING" id="679937.Bcop_1384"/>
<dbReference type="EMBL" id="CM001167">
    <property type="protein sequence ID" value="EGJ71579.1"/>
    <property type="molecule type" value="Genomic_DNA"/>
</dbReference>
<sequence>MRIYSYKNILLSTIALSGIILSSCKPAQNTITKTYSQFSELDDPSKSSVEPWTSTPEGLNISYVSIDKKYYKSEEPKIGEYQTTHRITGWKGEKVSSQILLWSTQSVEEVEISISSFQSPHHNLPASIAELRFVRYVMTDEFGEGCGYRQPEDFAASLAPDMLDNITTMDIESNTVRPIWITVNIPHGTPAGLYSSSITIHSKDAKDKTLAFELEVTNETLPAPNKWTYHLDLWQHPAAVARVQDIELWSDAHFEALKPVMKMLADAGQKVITTTLNKDPWNNQCYDTYADMITWTKNEDDSWTYDYTIFDKWVSLMMELGINKMINCYSVVPWNNELHYQDAASGERVTIQANPGSDLFNKVWHHFFTDFKAHLAEKGWLKITNIAMDERTPKEMEATIEMLQKEAPELGISYADNQKSYKKYPFIKEISLAAGAKFEQEDIQKRKEEGLITTYYVCCSDAFPNTFTFSEPAEAVYAGWYALASGLDGFLRWAYNSWVENPLTDSRFRTWPAGDTYIVYPDARSSIRFERLIEGIQDVEKIKILQTKLKSNPSKKNNALLEELQQTLAAFTIHPEQDYVELLNKGKALLNRITKELDK</sequence>
<proteinExistence type="predicted"/>
<reference evidence="4 5" key="1">
    <citation type="journal article" date="2011" name="Stand. Genomic Sci.">
        <title>Non-contiguous finished genome sequence of Bacteroides coprosuis type strain (PC139).</title>
        <authorList>
            <person name="Land M."/>
            <person name="Held B."/>
            <person name="Gronow S."/>
            <person name="Abt B."/>
            <person name="Lucas S."/>
            <person name="Del Rio T.G."/>
            <person name="Nolan M."/>
            <person name="Tice H."/>
            <person name="Cheng J.F."/>
            <person name="Pitluck S."/>
            <person name="Liolios K."/>
            <person name="Pagani I."/>
            <person name="Ivanova N."/>
            <person name="Mavromatis K."/>
            <person name="Mikhailova N."/>
            <person name="Pati A."/>
            <person name="Tapia R."/>
            <person name="Han C."/>
            <person name="Goodwin L."/>
            <person name="Chen A."/>
            <person name="Palaniappan K."/>
            <person name="Hauser L."/>
            <person name="Brambilla E.M."/>
            <person name="Rohde M."/>
            <person name="Goker M."/>
            <person name="Detter J.C."/>
            <person name="Woyke T."/>
            <person name="Bristow J."/>
            <person name="Eisen J.A."/>
            <person name="Markowitz V."/>
            <person name="Hugenholtz P."/>
            <person name="Kyrpides N.C."/>
            <person name="Klenk H.P."/>
            <person name="Lapidus A."/>
        </authorList>
    </citation>
    <scope>NUCLEOTIDE SEQUENCE</scope>
    <source>
        <strain evidence="4 5">DSM 18011</strain>
    </source>
</reference>
<evidence type="ECO:0000313" key="5">
    <source>
        <dbReference type="Proteomes" id="UP000018439"/>
    </source>
</evidence>
<feature type="signal peptide" evidence="1">
    <location>
        <begin position="1"/>
        <end position="27"/>
    </location>
</feature>
<evidence type="ECO:0008006" key="6">
    <source>
        <dbReference type="Google" id="ProtNLM"/>
    </source>
</evidence>
<keyword evidence="5" id="KW-1185">Reference proteome</keyword>
<gene>
    <name evidence="4" type="ORF">Bcop_1384</name>
</gene>